<dbReference type="EMBL" id="UINC01032408">
    <property type="protein sequence ID" value="SVB20017.1"/>
    <property type="molecule type" value="Genomic_DNA"/>
</dbReference>
<dbReference type="GO" id="GO:0016746">
    <property type="term" value="F:acyltransferase activity"/>
    <property type="evidence" value="ECO:0007669"/>
    <property type="project" value="UniProtKB-KW"/>
</dbReference>
<evidence type="ECO:0000256" key="6">
    <source>
        <dbReference type="ARBA" id="ARBA00023315"/>
    </source>
</evidence>
<dbReference type="InterPro" id="IPR004960">
    <property type="entry name" value="LipA_acyltrans"/>
</dbReference>
<keyword evidence="6" id="KW-0012">Acyltransferase</keyword>
<dbReference type="AlphaFoldDB" id="A0A382C3L3"/>
<dbReference type="PANTHER" id="PTHR30606:SF10">
    <property type="entry name" value="PHOSPHATIDYLINOSITOL MANNOSIDE ACYLTRANSFERASE"/>
    <property type="match status" value="1"/>
</dbReference>
<dbReference type="GO" id="GO:0008610">
    <property type="term" value="P:lipid biosynthetic process"/>
    <property type="evidence" value="ECO:0007669"/>
    <property type="project" value="UniProtKB-ARBA"/>
</dbReference>
<organism evidence="7">
    <name type="scientific">marine metagenome</name>
    <dbReference type="NCBI Taxonomy" id="408172"/>
    <lineage>
        <taxon>unclassified sequences</taxon>
        <taxon>metagenomes</taxon>
        <taxon>ecological metagenomes</taxon>
    </lineage>
</organism>
<dbReference type="GO" id="GO:1901137">
    <property type="term" value="P:carbohydrate derivative biosynthetic process"/>
    <property type="evidence" value="ECO:0007669"/>
    <property type="project" value="UniProtKB-ARBA"/>
</dbReference>
<evidence type="ECO:0000256" key="4">
    <source>
        <dbReference type="ARBA" id="ARBA00022679"/>
    </source>
</evidence>
<evidence type="ECO:0000256" key="5">
    <source>
        <dbReference type="ARBA" id="ARBA00023136"/>
    </source>
</evidence>
<keyword evidence="2" id="KW-1003">Cell membrane</keyword>
<keyword evidence="4" id="KW-0808">Transferase</keyword>
<evidence type="ECO:0000256" key="2">
    <source>
        <dbReference type="ARBA" id="ARBA00022475"/>
    </source>
</evidence>
<keyword evidence="3" id="KW-0997">Cell inner membrane</keyword>
<dbReference type="GO" id="GO:0005886">
    <property type="term" value="C:plasma membrane"/>
    <property type="evidence" value="ECO:0007669"/>
    <property type="project" value="UniProtKB-SubCell"/>
</dbReference>
<gene>
    <name evidence="7" type="ORF">METZ01_LOCUS172871</name>
</gene>
<evidence type="ECO:0008006" key="8">
    <source>
        <dbReference type="Google" id="ProtNLM"/>
    </source>
</evidence>
<evidence type="ECO:0000256" key="3">
    <source>
        <dbReference type="ARBA" id="ARBA00022519"/>
    </source>
</evidence>
<keyword evidence="5" id="KW-0472">Membrane</keyword>
<accession>A0A382C3L3</accession>
<comment type="subcellular location">
    <subcellularLocation>
        <location evidence="1">Cell inner membrane</location>
    </subcellularLocation>
</comment>
<dbReference type="PANTHER" id="PTHR30606">
    <property type="entry name" value="LIPID A BIOSYNTHESIS LAUROYL ACYLTRANSFERASE"/>
    <property type="match status" value="1"/>
</dbReference>
<dbReference type="Pfam" id="PF03279">
    <property type="entry name" value="Lip_A_acyltrans"/>
    <property type="match status" value="1"/>
</dbReference>
<dbReference type="CDD" id="cd07984">
    <property type="entry name" value="LPLAT_LABLAT-like"/>
    <property type="match status" value="1"/>
</dbReference>
<evidence type="ECO:0000313" key="7">
    <source>
        <dbReference type="EMBL" id="SVB20017.1"/>
    </source>
</evidence>
<name>A0A382C3L3_9ZZZZ</name>
<reference evidence="7" key="1">
    <citation type="submission" date="2018-05" db="EMBL/GenBank/DDBJ databases">
        <authorList>
            <person name="Lanie J.A."/>
            <person name="Ng W.-L."/>
            <person name="Kazmierczak K.M."/>
            <person name="Andrzejewski T.M."/>
            <person name="Davidsen T.M."/>
            <person name="Wayne K.J."/>
            <person name="Tettelin H."/>
            <person name="Glass J.I."/>
            <person name="Rusch D."/>
            <person name="Podicherti R."/>
            <person name="Tsui H.-C.T."/>
            <person name="Winkler M.E."/>
        </authorList>
    </citation>
    <scope>NUCLEOTIDE SEQUENCE</scope>
</reference>
<protein>
    <recommendedName>
        <fullName evidence="8">Lipid A biosynthesis acyltransferase</fullName>
    </recommendedName>
</protein>
<sequence>MKTSHQITYYTLILLKKCMSAMSAKTRYQFASRLASVFYNYVPKRKKQVIKNLNRAFPEWSGLKVENLVKKIYIFFTHNMVQFFAFPKSWDGIEIEVSGKEVLDKIMSQKKGCVMISAHFGVWEIFVKWMGEYNAFFSGVIQRQKNRGANRFFHEQRGLTGAVQVYRKESLDTMYDILADNGILALVSDQDAKRKGVFVDFFGTQASTPKGAALFHQKSSSPLVFGVCIQIELHKYRVEFVPVIPKSKSLQDITQAYTTIIEKMVRRYPEQYFWFHRRWKTKQVK</sequence>
<evidence type="ECO:0000256" key="1">
    <source>
        <dbReference type="ARBA" id="ARBA00004533"/>
    </source>
</evidence>
<proteinExistence type="predicted"/>